<protein>
    <submittedName>
        <fullName evidence="2">RecB family nuclease, putative, TM0106 family</fullName>
    </submittedName>
</protein>
<dbReference type="Proteomes" id="UP000199529">
    <property type="component" value="Unassembled WGS sequence"/>
</dbReference>
<reference evidence="3" key="1">
    <citation type="submission" date="2016-10" db="EMBL/GenBank/DDBJ databases">
        <authorList>
            <person name="Varghese N."/>
            <person name="Submissions S."/>
        </authorList>
    </citation>
    <scope>NUCLEOTIDE SEQUENCE [LARGE SCALE GENOMIC DNA]</scope>
    <source>
        <strain evidence="3">CGMCC 4.3530</strain>
    </source>
</reference>
<dbReference type="STRING" id="418495.SAMN05216215_1002125"/>
<evidence type="ECO:0000259" key="1">
    <source>
        <dbReference type="Pfam" id="PF13482"/>
    </source>
</evidence>
<dbReference type="AlphaFoldDB" id="A0A1H2S8W9"/>
<dbReference type="NCBIfam" id="TIGR03491">
    <property type="entry name" value="TM0106 family RecB-like putative nuclease"/>
    <property type="match status" value="1"/>
</dbReference>
<proteinExistence type="predicted"/>
<dbReference type="Pfam" id="PF13482">
    <property type="entry name" value="RNase_H_2"/>
    <property type="match status" value="1"/>
</dbReference>
<gene>
    <name evidence="2" type="ORF">SAMN05216215_1002125</name>
</gene>
<name>A0A1H2S8W9_9PSEU</name>
<keyword evidence="3" id="KW-1185">Reference proteome</keyword>
<accession>A0A1H2S8W9</accession>
<organism evidence="2 3">
    <name type="scientific">Saccharopolyspora shandongensis</name>
    <dbReference type="NCBI Taxonomy" id="418495"/>
    <lineage>
        <taxon>Bacteria</taxon>
        <taxon>Bacillati</taxon>
        <taxon>Actinomycetota</taxon>
        <taxon>Actinomycetes</taxon>
        <taxon>Pseudonocardiales</taxon>
        <taxon>Pseudonocardiaceae</taxon>
        <taxon>Saccharopolyspora</taxon>
    </lineage>
</organism>
<evidence type="ECO:0000313" key="2">
    <source>
        <dbReference type="EMBL" id="SDW27409.1"/>
    </source>
</evidence>
<sequence>MGASVGATAYASHVKEKVLLDAGVVTRCRRRVHLENDPAQDEPPAQMDLGIEQRIADAAEHRRYVAKLLGSAFGEDWAEIPRGAAAGREELTLAAMRAGTPYISSAQLPADPTGGRRGSVDLLVRSGDGYVPVLVVRHKITDPGSGARVSPIGRPVPAAARIDQARKVRAQPRDQLRLAHALRLLEACGMSAAPNLGGVIGVEADVVVWHYLDVPNWPGGRTAIAEYEARFADRLAVASAAAEEAEPLALPSRINECKGCPWWPTCESQLRENRDVSLVVRGEDAVALRDVGVSTVDELAAMPLAEAESLPLTGVRNTDAILLAKAWLRNLPLVRRVRDLSVPRADVEVDVDMESYADAGAYLWGCWLSGVDIGEEPGYRAFVSWEPLPSDDEARSFADFWTWFGSVRRRAYERGLSFRAYCYNELAENRWMLASAERFAGKPGVPSVAEVREFIGSAEWVDLFASVREQFLCPNGKGLKVIAPSAGFGWRDAEASGENSMRWYRDAVGLGGGVPVLSQRDRILDYNEDDVRATWTIRRWMTSEASNEIPYAADL</sequence>
<dbReference type="EMBL" id="FNOK01000002">
    <property type="protein sequence ID" value="SDW27409.1"/>
    <property type="molecule type" value="Genomic_DNA"/>
</dbReference>
<evidence type="ECO:0000313" key="3">
    <source>
        <dbReference type="Proteomes" id="UP000199529"/>
    </source>
</evidence>
<dbReference type="InterPro" id="IPR038720">
    <property type="entry name" value="YprB_RNase_H-like_dom"/>
</dbReference>
<dbReference type="InterPro" id="IPR019993">
    <property type="entry name" value="RecB_nuclease_TM0106_put"/>
</dbReference>
<feature type="domain" description="YprB ribonuclease H-like" evidence="1">
    <location>
        <begin position="457"/>
        <end position="541"/>
    </location>
</feature>